<evidence type="ECO:0008006" key="4">
    <source>
        <dbReference type="Google" id="ProtNLM"/>
    </source>
</evidence>
<feature type="region of interest" description="Disordered" evidence="1">
    <location>
        <begin position="683"/>
        <end position="704"/>
    </location>
</feature>
<protein>
    <recommendedName>
        <fullName evidence="4">Sperm-tail PG-rich repeat</fullName>
    </recommendedName>
</protein>
<name>A0A1G4IDP6_TRYEQ</name>
<reference evidence="2" key="1">
    <citation type="submission" date="2016-09" db="EMBL/GenBank/DDBJ databases">
        <authorList>
            <person name="Hebert L."/>
            <person name="Moumen B."/>
        </authorList>
    </citation>
    <scope>NUCLEOTIDE SEQUENCE [LARGE SCALE GENOMIC DNA]</scope>
    <source>
        <strain evidence="2">OVI</strain>
    </source>
</reference>
<comment type="caution">
    <text evidence="2">The sequence shown here is derived from an EMBL/GenBank/DDBJ whole genome shotgun (WGS) entry which is preliminary data.</text>
</comment>
<dbReference type="EMBL" id="CZPT02001380">
    <property type="protein sequence ID" value="SCU70163.1"/>
    <property type="molecule type" value="Genomic_DNA"/>
</dbReference>
<evidence type="ECO:0000256" key="1">
    <source>
        <dbReference type="SAM" id="MobiDB-lite"/>
    </source>
</evidence>
<dbReference type="Proteomes" id="UP000195570">
    <property type="component" value="Unassembled WGS sequence"/>
</dbReference>
<evidence type="ECO:0000313" key="3">
    <source>
        <dbReference type="Proteomes" id="UP000195570"/>
    </source>
</evidence>
<dbReference type="GeneID" id="92375676"/>
<dbReference type="VEuPathDB" id="TriTrypDB:TEOVI_000173600"/>
<accession>A0A1G4IDP6</accession>
<dbReference type="AlphaFoldDB" id="A0A1G4IDP6"/>
<sequence>MVVVDNALDDVQMLNRIVTTIQPSLSRVGCSIDKSDAFLRRAGISQNVQSVGKKERERLLQLQRESQKAWDVAAEFRLVLPELRTMAPSCTKAAADVNNDLGGTIIEGAGYNTIVDMVPTAETIKHIADNDELISSFRPYRIDALRTARMAQKTTENAPHPDDARQLETTLFMLPANRLIDADAVSDAVGREHWTTASEFNAAILPEAQLSATANGMGATTLSGRAKSPRETGRSVSPSFKRAKRFHDGSSLPGVWHPELGHYHLRFSQVEPRVTGGYIAPPRTRTVKEEEQPEELSLSRPKTVFDCQTPSIHGAESVRDFAVSVTYRVPEPAFVVRERLAPANTGSYFFTSKTPRSVASARSAAADLDYFPYADVRSTVKRVRCPAKFAFTVTERKREAVAAAAAVGMYDVGGDIAHNPHRIVAMDRESTREKHWLNKAPPYRAVPDVADVDNALNAVRRRTRNVLMAPRLSTEEQLEKQQRMKNVDRSVSIERDTSFPRGMFDRCDAPRVRQFSRMKGRSSFAPTSVAPEAPENVNLAPVTKRSVAVYINPKAPGHTPLHQPNPAEIGEVPNYKWVKPTTERAAKINGSSRPPATWQVMHDLCYDTSNRRLVEPRVVGNPMIETHVSREKRARLFNTGGCGAQAVYNVDIPYKCKSVPLFERQITKETQFCGHRLQSERWERKNPRAPGPGHYNVSYNMTSR</sequence>
<keyword evidence="3" id="KW-1185">Reference proteome</keyword>
<organism evidence="2 3">
    <name type="scientific">Trypanosoma equiperdum</name>
    <dbReference type="NCBI Taxonomy" id="5694"/>
    <lineage>
        <taxon>Eukaryota</taxon>
        <taxon>Discoba</taxon>
        <taxon>Euglenozoa</taxon>
        <taxon>Kinetoplastea</taxon>
        <taxon>Metakinetoplastina</taxon>
        <taxon>Trypanosomatida</taxon>
        <taxon>Trypanosomatidae</taxon>
        <taxon>Trypanosoma</taxon>
    </lineage>
</organism>
<evidence type="ECO:0000313" key="2">
    <source>
        <dbReference type="EMBL" id="SCU70163.1"/>
    </source>
</evidence>
<proteinExistence type="predicted"/>
<gene>
    <name evidence="2" type="ORF">TEOVI_000173600</name>
</gene>
<dbReference type="RefSeq" id="XP_067081020.1">
    <property type="nucleotide sequence ID" value="XM_067224919.1"/>
</dbReference>